<accession>A0A6C0KMN2</accession>
<dbReference type="AlphaFoldDB" id="A0A6C0KMN2"/>
<dbReference type="EMBL" id="MN740920">
    <property type="protein sequence ID" value="QHU17930.1"/>
    <property type="molecule type" value="Genomic_DNA"/>
</dbReference>
<proteinExistence type="predicted"/>
<name>A0A6C0KMN2_9ZZZZ</name>
<evidence type="ECO:0000313" key="1">
    <source>
        <dbReference type="EMBL" id="QHU17930.1"/>
    </source>
</evidence>
<protein>
    <submittedName>
        <fullName evidence="1">Uncharacterized protein</fullName>
    </submittedName>
</protein>
<reference evidence="1" key="1">
    <citation type="journal article" date="2020" name="Nature">
        <title>Giant virus diversity and host interactions through global metagenomics.</title>
        <authorList>
            <person name="Schulz F."/>
            <person name="Roux S."/>
            <person name="Paez-Espino D."/>
            <person name="Jungbluth S."/>
            <person name="Walsh D.A."/>
            <person name="Denef V.J."/>
            <person name="McMahon K.D."/>
            <person name="Konstantinidis K.T."/>
            <person name="Eloe-Fadrosh E.A."/>
            <person name="Kyrpides N.C."/>
            <person name="Woyke T."/>
        </authorList>
    </citation>
    <scope>NUCLEOTIDE SEQUENCE</scope>
    <source>
        <strain evidence="1">GVMAG-S-3300012919-55</strain>
    </source>
</reference>
<organism evidence="1">
    <name type="scientific">viral metagenome</name>
    <dbReference type="NCBI Taxonomy" id="1070528"/>
    <lineage>
        <taxon>unclassified sequences</taxon>
        <taxon>metagenomes</taxon>
        <taxon>organismal metagenomes</taxon>
    </lineage>
</organism>
<sequence length="56" mass="6409">MNDVNKSNVEDSKEVSNDEEIELMEILLDLKAKLVQNPTDEVLKNNIAELQKLLKL</sequence>